<keyword evidence="4" id="KW-1185">Reference proteome</keyword>
<evidence type="ECO:0000259" key="2">
    <source>
        <dbReference type="Pfam" id="PF07883"/>
    </source>
</evidence>
<keyword evidence="1" id="KW-0479">Metal-binding</keyword>
<evidence type="ECO:0000313" key="3">
    <source>
        <dbReference type="EMBL" id="MEK8128076.1"/>
    </source>
</evidence>
<dbReference type="PANTHER" id="PTHR35848:SF9">
    <property type="entry name" value="SLL1358 PROTEIN"/>
    <property type="match status" value="1"/>
</dbReference>
<organism evidence="3 4">
    <name type="scientific">Paenibacillus filicis</name>
    <dbReference type="NCBI Taxonomy" id="669464"/>
    <lineage>
        <taxon>Bacteria</taxon>
        <taxon>Bacillati</taxon>
        <taxon>Bacillota</taxon>
        <taxon>Bacilli</taxon>
        <taxon>Bacillales</taxon>
        <taxon>Paenibacillaceae</taxon>
        <taxon>Paenibacillus</taxon>
    </lineage>
</organism>
<name>A0ABU9DGS4_9BACL</name>
<protein>
    <submittedName>
        <fullName evidence="3">Cupin domain-containing protein</fullName>
    </submittedName>
</protein>
<dbReference type="InterPro" id="IPR014710">
    <property type="entry name" value="RmlC-like_jellyroll"/>
</dbReference>
<evidence type="ECO:0000313" key="4">
    <source>
        <dbReference type="Proteomes" id="UP001469365"/>
    </source>
</evidence>
<sequence>MTPISKETAEHYKWGEDCDGWFLVNEADRSVIHERMPPGTAEVKHYHVKAKQFFFMLAGTATMELNGQMLELGPGQGVAVEPGVPHQIRNDSEADTEFLVISNPATKGDRITV</sequence>
<comment type="caution">
    <text evidence="3">The sequence shown here is derived from an EMBL/GenBank/DDBJ whole genome shotgun (WGS) entry which is preliminary data.</text>
</comment>
<feature type="domain" description="Cupin type-2" evidence="2">
    <location>
        <begin position="33"/>
        <end position="101"/>
    </location>
</feature>
<proteinExistence type="predicted"/>
<dbReference type="EMBL" id="JBBPCC010000004">
    <property type="protein sequence ID" value="MEK8128076.1"/>
    <property type="molecule type" value="Genomic_DNA"/>
</dbReference>
<dbReference type="InterPro" id="IPR013096">
    <property type="entry name" value="Cupin_2"/>
</dbReference>
<dbReference type="RefSeq" id="WP_341415136.1">
    <property type="nucleotide sequence ID" value="NZ_JBBPCC010000004.1"/>
</dbReference>
<dbReference type="InterPro" id="IPR011051">
    <property type="entry name" value="RmlC_Cupin_sf"/>
</dbReference>
<dbReference type="InterPro" id="IPR051610">
    <property type="entry name" value="GPI/OXD"/>
</dbReference>
<dbReference type="PANTHER" id="PTHR35848">
    <property type="entry name" value="OXALATE-BINDING PROTEIN"/>
    <property type="match status" value="1"/>
</dbReference>
<evidence type="ECO:0000256" key="1">
    <source>
        <dbReference type="ARBA" id="ARBA00022723"/>
    </source>
</evidence>
<accession>A0ABU9DGS4</accession>
<dbReference type="Pfam" id="PF07883">
    <property type="entry name" value="Cupin_2"/>
    <property type="match status" value="1"/>
</dbReference>
<reference evidence="3 4" key="1">
    <citation type="submission" date="2024-04" db="EMBL/GenBank/DDBJ databases">
        <title>draft genome sequnece of Paenibacillus filicis.</title>
        <authorList>
            <person name="Kim D.-U."/>
        </authorList>
    </citation>
    <scope>NUCLEOTIDE SEQUENCE [LARGE SCALE GENOMIC DNA]</scope>
    <source>
        <strain evidence="3 4">KACC14197</strain>
    </source>
</reference>
<gene>
    <name evidence="3" type="ORF">WMW72_09195</name>
</gene>
<dbReference type="Proteomes" id="UP001469365">
    <property type="component" value="Unassembled WGS sequence"/>
</dbReference>
<dbReference type="SUPFAM" id="SSF51182">
    <property type="entry name" value="RmlC-like cupins"/>
    <property type="match status" value="1"/>
</dbReference>
<dbReference type="Gene3D" id="2.60.120.10">
    <property type="entry name" value="Jelly Rolls"/>
    <property type="match status" value="1"/>
</dbReference>